<accession>A0A154I9K4</accession>
<gene>
    <name evidence="1" type="ORF">A4A59_32530</name>
</gene>
<organism evidence="1">
    <name type="scientific">Rhizobium leguminosarum</name>
    <dbReference type="NCBI Taxonomy" id="384"/>
    <lineage>
        <taxon>Bacteria</taxon>
        <taxon>Pseudomonadati</taxon>
        <taxon>Pseudomonadota</taxon>
        <taxon>Alphaproteobacteria</taxon>
        <taxon>Hyphomicrobiales</taxon>
        <taxon>Rhizobiaceae</taxon>
        <taxon>Rhizobium/Agrobacterium group</taxon>
        <taxon>Rhizobium</taxon>
    </lineage>
</organism>
<reference evidence="1" key="1">
    <citation type="submission" date="2016-03" db="EMBL/GenBank/DDBJ databases">
        <title>Microsymbionts genomes from the relict species Vavilovia formosa.</title>
        <authorList>
            <person name="Chirak E."/>
            <person name="Kimeklis A."/>
            <person name="Kopat V."/>
            <person name="Andronov E."/>
        </authorList>
    </citation>
    <scope>NUCLEOTIDE SEQUENCE [LARGE SCALE GENOMIC DNA]</scope>
    <source>
        <strain evidence="1">Vaf12</strain>
    </source>
</reference>
<protein>
    <submittedName>
        <fullName evidence="1">Uncharacterized protein</fullName>
    </submittedName>
</protein>
<proteinExistence type="predicted"/>
<comment type="caution">
    <text evidence="1">The sequence shown here is derived from an EMBL/GenBank/DDBJ whole genome shotgun (WGS) entry which is preliminary data.</text>
</comment>
<sequence>MVMRTKVKRPRPQPAAVASAIEAEGFVARINASLLTVFFPIDVWSDAGPKRRQIHEGIDSTFTFADSIWGFK</sequence>
<name>A0A154I9K4_RHILE</name>
<dbReference type="AlphaFoldDB" id="A0A154I9K4"/>
<dbReference type="EMBL" id="LVYU01000137">
    <property type="protein sequence ID" value="KZA97145.1"/>
    <property type="molecule type" value="Genomic_DNA"/>
</dbReference>
<evidence type="ECO:0000313" key="1">
    <source>
        <dbReference type="EMBL" id="KZA97145.1"/>
    </source>
</evidence>